<name>A0AAD3HEA3_9STRA</name>
<protein>
    <recommendedName>
        <fullName evidence="2">Circumsporozoite protein</fullName>
    </recommendedName>
</protein>
<comment type="caution">
    <text evidence="9">The sequence shown here is derived from an EMBL/GenBank/DDBJ whole genome shotgun (WGS) entry which is preliminary data.</text>
</comment>
<keyword evidence="8" id="KW-0732">Signal</keyword>
<gene>
    <name evidence="9" type="ORF">CTEN210_16435</name>
</gene>
<evidence type="ECO:0000256" key="4">
    <source>
        <dbReference type="ARBA" id="ARBA00022737"/>
    </source>
</evidence>
<dbReference type="PANTHER" id="PTHR44826">
    <property type="entry name" value="SPORE COAT PROTEIN SP85"/>
    <property type="match status" value="1"/>
</dbReference>
<feature type="compositionally biased region" description="Polar residues" evidence="7">
    <location>
        <begin position="1127"/>
        <end position="1148"/>
    </location>
</feature>
<evidence type="ECO:0000256" key="8">
    <source>
        <dbReference type="SAM" id="SignalP"/>
    </source>
</evidence>
<feature type="compositionally biased region" description="Polar residues" evidence="7">
    <location>
        <begin position="1022"/>
        <end position="1050"/>
    </location>
</feature>
<evidence type="ECO:0000256" key="7">
    <source>
        <dbReference type="SAM" id="MobiDB-lite"/>
    </source>
</evidence>
<evidence type="ECO:0000313" key="10">
    <source>
        <dbReference type="Proteomes" id="UP001054902"/>
    </source>
</evidence>
<dbReference type="PANTHER" id="PTHR44826:SF3">
    <property type="entry name" value="SPORE COAT PROTEIN SP85"/>
    <property type="match status" value="1"/>
</dbReference>
<comment type="function">
    <text evidence="6">Essential sporozoite protein. In the mosquito vector, required for sporozoite development in the oocyst, migration through the vector hemolymph and entry into the vector salivary glands. In the vertebrate host, required for sporozoite migration through the host dermis and infection of host hepatocytes. Binds to highly sulfated heparan sulfate proteoglycans (HSPGs) on the surface of host hepatocytes.</text>
</comment>
<comment type="function">
    <text evidence="5">In the vertebrate host, binds to highly sulfated heparan sulfate proteoglycans (HSPGs) on the surface of host hepatocytes and is required for sporozoite invasion of the host hepatocytes.</text>
</comment>
<keyword evidence="3" id="KW-0748">Sporozoite</keyword>
<feature type="compositionally biased region" description="Polar residues" evidence="7">
    <location>
        <begin position="1103"/>
        <end position="1115"/>
    </location>
</feature>
<sequence>MRFIKLSSAGLSFASFYALLHLVVSGEEVPDPDLNGLHSITTRKEIPYSSSNGLLFLNKSTAFHTVGEDMVYENQFVDKKSRNLFDVYYEKDDVDGVYYETLASGTSASTSVDDPIDRQKNIWDLIAGLDSFKQGALWTTVEGKRKLTRLKYMVLPVWWSNQDTSDPALMMDIGLIQELLVNVTTHYTEMSWSGFLLEWETLAQKKLLQSSQSNPSMGTVNEETKTILANAGHIQGTHFDGVATIYWKADNGNLANGGGWGTVNGLNQWMTYYANSGLSFAVTRHEVGHNFGHPHHQMMQYDWRLNRNFDKHPLDGFDMMSGGNGYDISDFGAGSKWFWGWIPDTLVAHMQPEGSSLDCPTCQSDGTFMLYAFDDKNISPDFLMSNPNTPEANKMGIHIPLSVKGGRLYSYWISYRGNNAAKIGLSVHLVRYSFRGVFGATYDSWNYDVNGDTATRMDSFIEPGECYYIGPSGFTKDIDIASVDQVHPVVCNLEMVEGQRAKVHVEFLDMANLSEGQVSANIKTLDCTASSGSTTNLMEVDANAYNLVQVQDTGYDGTLNIDFCSAGSGAFADLQASAFVYDDYPVAPLKFGSKASYGSFKSLAASILDCCESGSNINVLGALVVRVKQNLSDHLHLTEIEIFDETNINVAPAGRCFSSSVGWNGDANCLNDGDVIDDACRSHSANKNVNNFDYCVLSAPTNISKIKVFPLQGGGYFNERMTDLQLEVFASVTGQENEASFSGLLDSEQITAFARWKTDPAEFSITIPASIPCPNSVSPSLKSLSYKTLYGKAYVLIPPSTSSGSIPANTKSKIEVSCSLTQCLQNEFLSNGACTSCPSNTRAPIGSTDSSSCTNCPAGTFLPHPLSTDCAVSNNHISIFASKGWRIWADPSNLSHSSNWWRIKELEFYESEDCSGNKVDTSVGTAVASGCYSGSWDADNAFGGWDWLGFLDSDGFSWVGMNFDTEILVQCIKVFTADDSKADALRVQAYDESNAEWVNVWIENNLDQTPSVVHTIPLVGSNPPSQIPSNSMTPSDQPSLQPSISPSESNKPSHRPSLTHSDSPSSLPSLSPSSLPSNEPSMLPSLLEPSSNPSNLPSTQPSKTNIPSSVPSSIHSDIPSFIPLDQPSLSPSAKPSTKQSFTPTTINQGDACKDSGVKFKKKINADGEYKKRSCAWLLRKPERTLSRCESGNKQKSKRIAQTRVVPVKSTNV</sequence>
<keyword evidence="4" id="KW-0677">Repeat</keyword>
<keyword evidence="10" id="KW-1185">Reference proteome</keyword>
<evidence type="ECO:0000256" key="3">
    <source>
        <dbReference type="ARBA" id="ARBA00022522"/>
    </source>
</evidence>
<evidence type="ECO:0000256" key="2">
    <source>
        <dbReference type="ARBA" id="ARBA00021911"/>
    </source>
</evidence>
<dbReference type="InterPro" id="IPR051860">
    <property type="entry name" value="Plasmodium_CSP_Invasion"/>
</dbReference>
<feature type="chain" id="PRO_5042166612" description="Circumsporozoite protein" evidence="8">
    <location>
        <begin position="27"/>
        <end position="1212"/>
    </location>
</feature>
<evidence type="ECO:0000313" key="9">
    <source>
        <dbReference type="EMBL" id="GFH59959.1"/>
    </source>
</evidence>
<evidence type="ECO:0000256" key="6">
    <source>
        <dbReference type="ARBA" id="ARBA00045806"/>
    </source>
</evidence>
<feature type="signal peptide" evidence="8">
    <location>
        <begin position="1"/>
        <end position="26"/>
    </location>
</feature>
<accession>A0AAD3HEA3</accession>
<feature type="compositionally biased region" description="Low complexity" evidence="7">
    <location>
        <begin position="1056"/>
        <end position="1102"/>
    </location>
</feature>
<feature type="region of interest" description="Disordered" evidence="7">
    <location>
        <begin position="1015"/>
        <end position="1152"/>
    </location>
</feature>
<comment type="similarity">
    <text evidence="1">Belongs to the plasmodium circumsporozoite protein family.</text>
</comment>
<proteinExistence type="inferred from homology"/>
<organism evidence="9 10">
    <name type="scientific">Chaetoceros tenuissimus</name>
    <dbReference type="NCBI Taxonomy" id="426638"/>
    <lineage>
        <taxon>Eukaryota</taxon>
        <taxon>Sar</taxon>
        <taxon>Stramenopiles</taxon>
        <taxon>Ochrophyta</taxon>
        <taxon>Bacillariophyta</taxon>
        <taxon>Coscinodiscophyceae</taxon>
        <taxon>Chaetocerotophycidae</taxon>
        <taxon>Chaetocerotales</taxon>
        <taxon>Chaetocerotaceae</taxon>
        <taxon>Chaetoceros</taxon>
    </lineage>
</organism>
<dbReference type="EMBL" id="BLLK01000069">
    <property type="protein sequence ID" value="GFH59959.1"/>
    <property type="molecule type" value="Genomic_DNA"/>
</dbReference>
<dbReference type="AlphaFoldDB" id="A0AAD3HEA3"/>
<evidence type="ECO:0000256" key="1">
    <source>
        <dbReference type="ARBA" id="ARBA00006241"/>
    </source>
</evidence>
<dbReference type="Proteomes" id="UP001054902">
    <property type="component" value="Unassembled WGS sequence"/>
</dbReference>
<evidence type="ECO:0000256" key="5">
    <source>
        <dbReference type="ARBA" id="ARBA00033726"/>
    </source>
</evidence>
<reference evidence="9 10" key="1">
    <citation type="journal article" date="2021" name="Sci. Rep.">
        <title>The genome of the diatom Chaetoceros tenuissimus carries an ancient integrated fragment of an extant virus.</title>
        <authorList>
            <person name="Hongo Y."/>
            <person name="Kimura K."/>
            <person name="Takaki Y."/>
            <person name="Yoshida Y."/>
            <person name="Baba S."/>
            <person name="Kobayashi G."/>
            <person name="Nagasaki K."/>
            <person name="Hano T."/>
            <person name="Tomaru Y."/>
        </authorList>
    </citation>
    <scope>NUCLEOTIDE SEQUENCE [LARGE SCALE GENOMIC DNA]</scope>
    <source>
        <strain evidence="9 10">NIES-3715</strain>
    </source>
</reference>